<dbReference type="Proteomes" id="UP001066276">
    <property type="component" value="Chromosome 8"/>
</dbReference>
<dbReference type="AlphaFoldDB" id="A0AAV7NHC9"/>
<evidence type="ECO:0000313" key="2">
    <source>
        <dbReference type="EMBL" id="KAJ1115452.1"/>
    </source>
</evidence>
<keyword evidence="3" id="KW-1185">Reference proteome</keyword>
<comment type="caution">
    <text evidence="2">The sequence shown here is derived from an EMBL/GenBank/DDBJ whole genome shotgun (WGS) entry which is preliminary data.</text>
</comment>
<evidence type="ECO:0000313" key="3">
    <source>
        <dbReference type="Proteomes" id="UP001066276"/>
    </source>
</evidence>
<feature type="region of interest" description="Disordered" evidence="1">
    <location>
        <begin position="1"/>
        <end position="25"/>
    </location>
</feature>
<proteinExistence type="predicted"/>
<evidence type="ECO:0000256" key="1">
    <source>
        <dbReference type="SAM" id="MobiDB-lite"/>
    </source>
</evidence>
<name>A0AAV7NHC9_PLEWA</name>
<accession>A0AAV7NHC9</accession>
<gene>
    <name evidence="2" type="ORF">NDU88_003676</name>
</gene>
<organism evidence="2 3">
    <name type="scientific">Pleurodeles waltl</name>
    <name type="common">Iberian ribbed newt</name>
    <dbReference type="NCBI Taxonomy" id="8319"/>
    <lineage>
        <taxon>Eukaryota</taxon>
        <taxon>Metazoa</taxon>
        <taxon>Chordata</taxon>
        <taxon>Craniata</taxon>
        <taxon>Vertebrata</taxon>
        <taxon>Euteleostomi</taxon>
        <taxon>Amphibia</taxon>
        <taxon>Batrachia</taxon>
        <taxon>Caudata</taxon>
        <taxon>Salamandroidea</taxon>
        <taxon>Salamandridae</taxon>
        <taxon>Pleurodelinae</taxon>
        <taxon>Pleurodeles</taxon>
    </lineage>
</organism>
<reference evidence="2" key="1">
    <citation type="journal article" date="2022" name="bioRxiv">
        <title>Sequencing and chromosome-scale assembly of the giantPleurodeles waltlgenome.</title>
        <authorList>
            <person name="Brown T."/>
            <person name="Elewa A."/>
            <person name="Iarovenko S."/>
            <person name="Subramanian E."/>
            <person name="Araus A.J."/>
            <person name="Petzold A."/>
            <person name="Susuki M."/>
            <person name="Suzuki K.-i.T."/>
            <person name="Hayashi T."/>
            <person name="Toyoda A."/>
            <person name="Oliveira C."/>
            <person name="Osipova E."/>
            <person name="Leigh N.D."/>
            <person name="Simon A."/>
            <person name="Yun M.H."/>
        </authorList>
    </citation>
    <scope>NUCLEOTIDE SEQUENCE</scope>
    <source>
        <strain evidence="2">20211129_DDA</strain>
        <tissue evidence="2">Liver</tissue>
    </source>
</reference>
<protein>
    <submittedName>
        <fullName evidence="2">Uncharacterized protein</fullName>
    </submittedName>
</protein>
<sequence length="111" mass="11588">MEERTGDLADAQATGRHGTGRCSDGHSGPVCIGGRCADSLGVIGTGGEEAQNLRLSLERLAVAGPSLGIVSSLRDWNGLILLDPYTVSHMQTEPLPRIVHSSPGSWQLGPD</sequence>
<dbReference type="EMBL" id="JANPWB010000012">
    <property type="protein sequence ID" value="KAJ1115452.1"/>
    <property type="molecule type" value="Genomic_DNA"/>
</dbReference>